<sequence>MIALDTDGIDVIRLSRILHSQNQVNPRHYLIPYGGVTENLSSGSSYDWSNLTCVIHLMCQFGVAVYNIVNQHSLF</sequence>
<reference evidence="1" key="1">
    <citation type="journal article" date="2020" name="Stud. Mycol.">
        <title>101 Dothideomycetes genomes: a test case for predicting lifestyles and emergence of pathogens.</title>
        <authorList>
            <person name="Haridas S."/>
            <person name="Albert R."/>
            <person name="Binder M."/>
            <person name="Bloem J."/>
            <person name="Labutti K."/>
            <person name="Salamov A."/>
            <person name="Andreopoulos B."/>
            <person name="Baker S."/>
            <person name="Barry K."/>
            <person name="Bills G."/>
            <person name="Bluhm B."/>
            <person name="Cannon C."/>
            <person name="Castanera R."/>
            <person name="Culley D."/>
            <person name="Daum C."/>
            <person name="Ezra D."/>
            <person name="Gonzalez J."/>
            <person name="Henrissat B."/>
            <person name="Kuo A."/>
            <person name="Liang C."/>
            <person name="Lipzen A."/>
            <person name="Lutzoni F."/>
            <person name="Magnuson J."/>
            <person name="Mondo S."/>
            <person name="Nolan M."/>
            <person name="Ohm R."/>
            <person name="Pangilinan J."/>
            <person name="Park H.-J."/>
            <person name="Ramirez L."/>
            <person name="Alfaro M."/>
            <person name="Sun H."/>
            <person name="Tritt A."/>
            <person name="Yoshinaga Y."/>
            <person name="Zwiers L.-H."/>
            <person name="Turgeon B."/>
            <person name="Goodwin S."/>
            <person name="Spatafora J."/>
            <person name="Crous P."/>
            <person name="Grigoriev I."/>
        </authorList>
    </citation>
    <scope>NUCLEOTIDE SEQUENCE</scope>
    <source>
        <strain evidence="1">CBS 101060</strain>
    </source>
</reference>
<name>A0A9P4S1C3_9PEZI</name>
<protein>
    <submittedName>
        <fullName evidence="1">Uncharacterized protein</fullName>
    </submittedName>
</protein>
<evidence type="ECO:0000313" key="2">
    <source>
        <dbReference type="Proteomes" id="UP000799429"/>
    </source>
</evidence>
<gene>
    <name evidence="1" type="ORF">M501DRAFT_523107</name>
</gene>
<proteinExistence type="predicted"/>
<dbReference type="Proteomes" id="UP000799429">
    <property type="component" value="Unassembled WGS sequence"/>
</dbReference>
<organism evidence="1 2">
    <name type="scientific">Patellaria atrata CBS 101060</name>
    <dbReference type="NCBI Taxonomy" id="1346257"/>
    <lineage>
        <taxon>Eukaryota</taxon>
        <taxon>Fungi</taxon>
        <taxon>Dikarya</taxon>
        <taxon>Ascomycota</taxon>
        <taxon>Pezizomycotina</taxon>
        <taxon>Dothideomycetes</taxon>
        <taxon>Dothideomycetes incertae sedis</taxon>
        <taxon>Patellariales</taxon>
        <taxon>Patellariaceae</taxon>
        <taxon>Patellaria</taxon>
    </lineage>
</organism>
<keyword evidence="2" id="KW-1185">Reference proteome</keyword>
<comment type="caution">
    <text evidence="1">The sequence shown here is derived from an EMBL/GenBank/DDBJ whole genome shotgun (WGS) entry which is preliminary data.</text>
</comment>
<evidence type="ECO:0000313" key="1">
    <source>
        <dbReference type="EMBL" id="KAF2834572.1"/>
    </source>
</evidence>
<dbReference type="EMBL" id="MU006117">
    <property type="protein sequence ID" value="KAF2834572.1"/>
    <property type="molecule type" value="Genomic_DNA"/>
</dbReference>
<dbReference type="AlphaFoldDB" id="A0A9P4S1C3"/>
<accession>A0A9P4S1C3</accession>